<feature type="chain" id="PRO_5034193857" evidence="8">
    <location>
        <begin position="19"/>
        <end position="585"/>
    </location>
</feature>
<keyword evidence="2" id="KW-0808">Transferase</keyword>
<dbReference type="GeneID" id="110974705"/>
<dbReference type="InterPro" id="IPR049625">
    <property type="entry name" value="Glyco_transf_61_cat"/>
</dbReference>
<proteinExistence type="predicted"/>
<comment type="subcellular location">
    <subcellularLocation>
        <location evidence="7">Endomembrane system</location>
        <topology evidence="7">Single-pass membrane protein</topology>
    </subcellularLocation>
</comment>
<evidence type="ECO:0000256" key="5">
    <source>
        <dbReference type="ARBA" id="ARBA00023136"/>
    </source>
</evidence>
<keyword evidence="3" id="KW-0812">Transmembrane</keyword>
<gene>
    <name evidence="11" type="primary">LOC110974705</name>
</gene>
<dbReference type="SUPFAM" id="SSF49265">
    <property type="entry name" value="Fibronectin type III"/>
    <property type="match status" value="1"/>
</dbReference>
<dbReference type="CTD" id="84892"/>
<dbReference type="OrthoDB" id="529273at2759"/>
<keyword evidence="10" id="KW-1185">Reference proteome</keyword>
<evidence type="ECO:0000256" key="3">
    <source>
        <dbReference type="ARBA" id="ARBA00022692"/>
    </source>
</evidence>
<evidence type="ECO:0000256" key="1">
    <source>
        <dbReference type="ARBA" id="ARBA00022676"/>
    </source>
</evidence>
<dbReference type="GO" id="GO:0097363">
    <property type="term" value="F:protein O-acetylglucosaminyltransferase activity"/>
    <property type="evidence" value="ECO:0007669"/>
    <property type="project" value="TreeGrafter"/>
</dbReference>
<feature type="signal peptide" evidence="8">
    <location>
        <begin position="1"/>
        <end position="18"/>
    </location>
</feature>
<dbReference type="RefSeq" id="XP_022082193.1">
    <property type="nucleotide sequence ID" value="XM_022226501.1"/>
</dbReference>
<dbReference type="Pfam" id="PF04577">
    <property type="entry name" value="Glyco_transf_61"/>
    <property type="match status" value="1"/>
</dbReference>
<evidence type="ECO:0000313" key="11">
    <source>
        <dbReference type="RefSeq" id="XP_022082193.1"/>
    </source>
</evidence>
<evidence type="ECO:0000256" key="7">
    <source>
        <dbReference type="ARBA" id="ARBA00037847"/>
    </source>
</evidence>
<evidence type="ECO:0000313" key="10">
    <source>
        <dbReference type="Proteomes" id="UP000694845"/>
    </source>
</evidence>
<keyword evidence="6" id="KW-0325">Glycoprotein</keyword>
<keyword evidence="5" id="KW-0472">Membrane</keyword>
<dbReference type="Proteomes" id="UP000694845">
    <property type="component" value="Unplaced"/>
</dbReference>
<accession>A0A8B7XMZ2</accession>
<name>A0A8B7XMZ2_ACAPL</name>
<dbReference type="InterPro" id="IPR007657">
    <property type="entry name" value="Glycosyltransferase_61"/>
</dbReference>
<keyword evidence="4" id="KW-1133">Transmembrane helix</keyword>
<sequence>MALSDYLIVIVVAIAAWSQYRCHFLQEKLSRCLEEKLRTTMMPRQETRKLSPLEEGKGKPQVVDKTILKGGSSVWCSGYNNTDRTCRFHNLCFSQKREEFVFLSGSQSISFGLPENPFDPALVDLSSVPNHNTQYFGFSHLPVAALGEINSVKVFSGKHFIMNRFHPDNIMHVFHDDLLPLFFTMLQNGLMTKGDFRTTCRLVFLDEYPAGEFMDLYLSLFQYHPILRDDLVENLASAEQDSFVCFEEAYVGLSKMTTWYQYGFQGPQGPVPNTNMTAREVRLFTSFVHNQLGSRKCKGSDYAVLIRRESTRLILNEMDLVLFVSQGIGMRVMTAGLEDFSIKELIELVTCSKVLVGMHGSLLILSLFLPARSMLLELFPFAVNPDHYTPYKTLVQLPDMGITYRSWRNWDLDRTVTHPDALPAYGGIQHLSSEEQIRILSSHEVARHICCSNPEWLFRIYQDTVVDIPSILELLSVGLRECQQLRTEQVHGPSLFPSKVGSISCKRQQGLHLSWKQPWNTEYMNDSEFTYEIWVQDQDRQDYKAYILQVSEFTFSEGFEESKSYRVWIRCLIGRIQGPFSSVVC</sequence>
<dbReference type="GO" id="GO:0005783">
    <property type="term" value="C:endoplasmic reticulum"/>
    <property type="evidence" value="ECO:0007669"/>
    <property type="project" value="TreeGrafter"/>
</dbReference>
<protein>
    <submittedName>
        <fullName evidence="11">Protein O-linked-mannose beta-1,4-N-acetylglucosaminyltransferase 2-like isoform X1</fullName>
    </submittedName>
</protein>
<dbReference type="KEGG" id="aplc:110974705"/>
<dbReference type="PANTHER" id="PTHR20961:SF38">
    <property type="entry name" value="PROTEIN O-LINKED-MANNOSE BETA-1,4-N-ACETYLGLUCOSAMINYLTRANSFERASE 2"/>
    <property type="match status" value="1"/>
</dbReference>
<dbReference type="PANTHER" id="PTHR20961">
    <property type="entry name" value="GLYCOSYLTRANSFERASE"/>
    <property type="match status" value="1"/>
</dbReference>
<reference evidence="11" key="1">
    <citation type="submission" date="2025-08" db="UniProtKB">
        <authorList>
            <consortium name="RefSeq"/>
        </authorList>
    </citation>
    <scope>IDENTIFICATION</scope>
</reference>
<keyword evidence="8" id="KW-0732">Signal</keyword>
<dbReference type="GO" id="GO:0035269">
    <property type="term" value="P:protein O-linked glycosylation via mannose"/>
    <property type="evidence" value="ECO:0007669"/>
    <property type="project" value="TreeGrafter"/>
</dbReference>
<feature type="domain" description="Glycosyltransferase 61 catalytic" evidence="9">
    <location>
        <begin position="271"/>
        <end position="373"/>
    </location>
</feature>
<organism evidence="10 11">
    <name type="scientific">Acanthaster planci</name>
    <name type="common">Crown-of-thorns starfish</name>
    <dbReference type="NCBI Taxonomy" id="133434"/>
    <lineage>
        <taxon>Eukaryota</taxon>
        <taxon>Metazoa</taxon>
        <taxon>Echinodermata</taxon>
        <taxon>Eleutherozoa</taxon>
        <taxon>Asterozoa</taxon>
        <taxon>Asteroidea</taxon>
        <taxon>Valvatacea</taxon>
        <taxon>Valvatida</taxon>
        <taxon>Acanthasteridae</taxon>
        <taxon>Acanthaster</taxon>
    </lineage>
</organism>
<keyword evidence="1" id="KW-0328">Glycosyltransferase</keyword>
<evidence type="ECO:0000259" key="9">
    <source>
        <dbReference type="Pfam" id="PF04577"/>
    </source>
</evidence>
<dbReference type="OMA" id="EFQMRVV"/>
<evidence type="ECO:0000256" key="6">
    <source>
        <dbReference type="ARBA" id="ARBA00023180"/>
    </source>
</evidence>
<dbReference type="AlphaFoldDB" id="A0A8B7XMZ2"/>
<evidence type="ECO:0000256" key="8">
    <source>
        <dbReference type="SAM" id="SignalP"/>
    </source>
</evidence>
<evidence type="ECO:0000256" key="4">
    <source>
        <dbReference type="ARBA" id="ARBA00022989"/>
    </source>
</evidence>
<dbReference type="InterPro" id="IPR036116">
    <property type="entry name" value="FN3_sf"/>
</dbReference>
<evidence type="ECO:0000256" key="2">
    <source>
        <dbReference type="ARBA" id="ARBA00022679"/>
    </source>
</evidence>